<evidence type="ECO:0000313" key="3">
    <source>
        <dbReference type="Proteomes" id="UP000199112"/>
    </source>
</evidence>
<protein>
    <submittedName>
        <fullName evidence="2">Uncharacterized protein</fullName>
    </submittedName>
</protein>
<dbReference type="OrthoDB" id="157493at2157"/>
<name>A0A1H6FX56_9EURY</name>
<sequence>MDWEAPLDGWYVFLAVSLVSIAVAGLVLGLPTGPPPDAPEAANAIEPVAASDSESSSSWEYDAETIVIDGSTLELANDHGTSHASVDYDAIVVPVSGSDRLENITHGVAFEDEYEAELADGDTHAVSEFLADAGDRYDENSGTELTATGELVTRQISVEPDSDSLDPLVETVEFETTTSEFGIGGASVTGIGTVTASYDGVAGNELELHVDGEYVGPDGESISDASASQLIPGRTGTLDVDIESSNINRPGSEPVDATLEFDDGETCERELGFDTTKTCTNSIPRTAAFDDDEPFVDYNTETDHYHVTLVSV</sequence>
<gene>
    <name evidence="2" type="ORF">SAMN04487967_2042</name>
</gene>
<dbReference type="EMBL" id="FNWL01000002">
    <property type="protein sequence ID" value="SEH15366.1"/>
    <property type="molecule type" value="Genomic_DNA"/>
</dbReference>
<keyword evidence="1" id="KW-1133">Transmembrane helix</keyword>
<evidence type="ECO:0000313" key="2">
    <source>
        <dbReference type="EMBL" id="SEH15366.1"/>
    </source>
</evidence>
<dbReference type="Pfam" id="PF23954">
    <property type="entry name" value="DUF7283"/>
    <property type="match status" value="1"/>
</dbReference>
<keyword evidence="1" id="KW-0472">Membrane</keyword>
<dbReference type="InterPro" id="IPR055707">
    <property type="entry name" value="DUF7283"/>
</dbReference>
<proteinExistence type="predicted"/>
<reference evidence="3" key="1">
    <citation type="submission" date="2016-10" db="EMBL/GenBank/DDBJ databases">
        <authorList>
            <person name="Varghese N."/>
            <person name="Submissions S."/>
        </authorList>
    </citation>
    <scope>NUCLEOTIDE SEQUENCE [LARGE SCALE GENOMIC DNA]</scope>
    <source>
        <strain evidence="3">CGMCC 1.8981</strain>
    </source>
</reference>
<dbReference type="RefSeq" id="WP_090506912.1">
    <property type="nucleotide sequence ID" value="NZ_FNWL01000002.1"/>
</dbReference>
<organism evidence="2 3">
    <name type="scientific">Natronorubrum sediminis</name>
    <dbReference type="NCBI Taxonomy" id="640943"/>
    <lineage>
        <taxon>Archaea</taxon>
        <taxon>Methanobacteriati</taxon>
        <taxon>Methanobacteriota</taxon>
        <taxon>Stenosarchaea group</taxon>
        <taxon>Halobacteria</taxon>
        <taxon>Halobacteriales</taxon>
        <taxon>Natrialbaceae</taxon>
        <taxon>Natronorubrum</taxon>
    </lineage>
</organism>
<dbReference type="Proteomes" id="UP000199112">
    <property type="component" value="Unassembled WGS sequence"/>
</dbReference>
<feature type="transmembrane region" description="Helical" evidence="1">
    <location>
        <begin position="12"/>
        <end position="30"/>
    </location>
</feature>
<keyword evidence="1" id="KW-0812">Transmembrane</keyword>
<dbReference type="AlphaFoldDB" id="A0A1H6FX56"/>
<accession>A0A1H6FX56</accession>
<evidence type="ECO:0000256" key="1">
    <source>
        <dbReference type="SAM" id="Phobius"/>
    </source>
</evidence>
<keyword evidence="3" id="KW-1185">Reference proteome</keyword>